<accession>A0ABM7PCS4</accession>
<dbReference type="Proteomes" id="UP001320148">
    <property type="component" value="Chromosome"/>
</dbReference>
<gene>
    <name evidence="1" type="ORF">DSLASN_09600</name>
</gene>
<protein>
    <recommendedName>
        <fullName evidence="3">Phosphoglycerate mutase</fullName>
    </recommendedName>
</protein>
<dbReference type="PANTHER" id="PTHR47821">
    <property type="entry name" value="PHOSPHOGLYCERATE MUTASE FAMILY PROTEIN"/>
    <property type="match status" value="1"/>
</dbReference>
<dbReference type="InterPro" id="IPR013078">
    <property type="entry name" value="His_Pase_superF_clade-1"/>
</dbReference>
<name>A0ABM7PCS4_9BACT</name>
<dbReference type="CDD" id="cd07067">
    <property type="entry name" value="HP_PGM_like"/>
    <property type="match status" value="1"/>
</dbReference>
<dbReference type="SMART" id="SM00855">
    <property type="entry name" value="PGAM"/>
    <property type="match status" value="1"/>
</dbReference>
<dbReference type="SUPFAM" id="SSF53254">
    <property type="entry name" value="Phosphoglycerate mutase-like"/>
    <property type="match status" value="1"/>
</dbReference>
<dbReference type="Gene3D" id="3.40.50.1240">
    <property type="entry name" value="Phosphoglycerate mutase-like"/>
    <property type="match status" value="1"/>
</dbReference>
<dbReference type="RefSeq" id="WP_236891585.1">
    <property type="nucleotide sequence ID" value="NZ_AP024488.1"/>
</dbReference>
<dbReference type="InterPro" id="IPR029033">
    <property type="entry name" value="His_PPase_superfam"/>
</dbReference>
<sequence>MMTLPFHTNRYFILRHGHSQANEKGIIVSSPENGIGNWGLSEQGKEEVTRSMEQAVKDGLFDQRFKPVVVASPFLRTLETAAIASKIIKADRFPDSNLRERFFGEFEMKENTLYEKGWAFDENDPEHTEFGVESVLSVAKRMVEVIKRTGLRYNEKDIIIVTHGDPGQILQCVFDGIDPAKHRSLPPLETGELRALPTR</sequence>
<evidence type="ECO:0000313" key="1">
    <source>
        <dbReference type="EMBL" id="BCS95328.1"/>
    </source>
</evidence>
<evidence type="ECO:0000313" key="2">
    <source>
        <dbReference type="Proteomes" id="UP001320148"/>
    </source>
</evidence>
<dbReference type="PANTHER" id="PTHR47821:SF2">
    <property type="entry name" value="PHOSPHOGLYCERATE MUTASE FAMILY PROTEIN"/>
    <property type="match status" value="1"/>
</dbReference>
<dbReference type="EMBL" id="AP024488">
    <property type="protein sequence ID" value="BCS95328.1"/>
    <property type="molecule type" value="Genomic_DNA"/>
</dbReference>
<proteinExistence type="predicted"/>
<organism evidence="1 2">
    <name type="scientific">Desulfoluna limicola</name>
    <dbReference type="NCBI Taxonomy" id="2810562"/>
    <lineage>
        <taxon>Bacteria</taxon>
        <taxon>Pseudomonadati</taxon>
        <taxon>Thermodesulfobacteriota</taxon>
        <taxon>Desulfobacteria</taxon>
        <taxon>Desulfobacterales</taxon>
        <taxon>Desulfolunaceae</taxon>
        <taxon>Desulfoluna</taxon>
    </lineage>
</organism>
<evidence type="ECO:0008006" key="3">
    <source>
        <dbReference type="Google" id="ProtNLM"/>
    </source>
</evidence>
<keyword evidence="2" id="KW-1185">Reference proteome</keyword>
<dbReference type="Pfam" id="PF00300">
    <property type="entry name" value="His_Phos_1"/>
    <property type="match status" value="1"/>
</dbReference>
<reference evidence="1 2" key="1">
    <citation type="submission" date="2021-02" db="EMBL/GenBank/DDBJ databases">
        <title>Complete genome of Desulfoluna sp. strain ASN36.</title>
        <authorList>
            <person name="Takahashi A."/>
            <person name="Kojima H."/>
            <person name="Fukui M."/>
        </authorList>
    </citation>
    <scope>NUCLEOTIDE SEQUENCE [LARGE SCALE GENOMIC DNA]</scope>
    <source>
        <strain evidence="1 2">ASN36</strain>
    </source>
</reference>